<feature type="domain" description="S1-like" evidence="7">
    <location>
        <begin position="1"/>
        <end position="73"/>
    </location>
</feature>
<keyword evidence="8" id="KW-0934">Plastid</keyword>
<evidence type="ECO:0000256" key="6">
    <source>
        <dbReference type="PROSITE-ProRule" id="PRU00181"/>
    </source>
</evidence>
<evidence type="ECO:0000259" key="7">
    <source>
        <dbReference type="PROSITE" id="PS50832"/>
    </source>
</evidence>
<proteinExistence type="inferred from homology"/>
<evidence type="ECO:0000256" key="2">
    <source>
        <dbReference type="ARBA" id="ARBA00010939"/>
    </source>
</evidence>
<dbReference type="GO" id="GO:0043022">
    <property type="term" value="F:ribosome binding"/>
    <property type="evidence" value="ECO:0007669"/>
    <property type="project" value="TreeGrafter"/>
</dbReference>
<dbReference type="SUPFAM" id="SSF50249">
    <property type="entry name" value="Nucleic acid-binding proteins"/>
    <property type="match status" value="1"/>
</dbReference>
<evidence type="ECO:0000256" key="5">
    <source>
        <dbReference type="ARBA" id="ARBA00022917"/>
    </source>
</evidence>
<dbReference type="Gene3D" id="2.40.50.140">
    <property type="entry name" value="Nucleic acid-binding proteins"/>
    <property type="match status" value="1"/>
</dbReference>
<dbReference type="GeneID" id="67268859"/>
<dbReference type="EMBL" id="MW528277">
    <property type="protein sequence ID" value="QRN71546.1"/>
    <property type="molecule type" value="Genomic_DNA"/>
</dbReference>
<dbReference type="GO" id="GO:0005829">
    <property type="term" value="C:cytosol"/>
    <property type="evidence" value="ECO:0007669"/>
    <property type="project" value="TreeGrafter"/>
</dbReference>
<evidence type="ECO:0000313" key="8">
    <source>
        <dbReference type="EMBL" id="QRN71546.1"/>
    </source>
</evidence>
<dbReference type="PANTHER" id="PTHR33370">
    <property type="entry name" value="TRANSLATION INITIATION FACTOR IF-1, CHLOROPLASTIC"/>
    <property type="match status" value="1"/>
</dbReference>
<geneLocation type="chloroplast" evidence="8"/>
<organism evidence="8">
    <name type="scientific">Ophiorrhiza pumila</name>
    <dbReference type="NCBI Taxonomy" id="157934"/>
    <lineage>
        <taxon>Eukaryota</taxon>
        <taxon>Viridiplantae</taxon>
        <taxon>Streptophyta</taxon>
        <taxon>Embryophyta</taxon>
        <taxon>Tracheophyta</taxon>
        <taxon>Spermatophyta</taxon>
        <taxon>Magnoliopsida</taxon>
        <taxon>eudicotyledons</taxon>
        <taxon>Gunneridae</taxon>
        <taxon>Pentapetalae</taxon>
        <taxon>asterids</taxon>
        <taxon>lamiids</taxon>
        <taxon>Gentianales</taxon>
        <taxon>Rubiaceae</taxon>
        <taxon>Rubioideae</taxon>
        <taxon>Ophiorrhizeae</taxon>
        <taxon>Ophiorrhiza</taxon>
    </lineage>
</organism>
<name>A0A891ZK15_9GENT</name>
<comment type="subunit">
    <text evidence="3">Component of the 30S ribosomal translation pre-initiation complex which assembles on the 30S ribosome in the order IF-2 and IF-3, IF-1 and N-formylmethionyl-tRNA(fMet); mRNA recruitment can occur at any time during PIC assembly.</text>
</comment>
<keyword evidence="4 6" id="KW-0396">Initiation factor</keyword>
<dbReference type="AlphaFoldDB" id="A0A891ZK15"/>
<sequence length="89" mass="10671">MKEQKEKWIHESLITELPPTGMFRIRLDNEVWFEVLFQEGFDIVFIWLLPGDRIQIQVSRYDSTGGGIISRLRNKDSKKRFFNLPFVRI</sequence>
<keyword evidence="8" id="KW-0150">Chloroplast</keyword>
<dbReference type="InterPro" id="IPR006196">
    <property type="entry name" value="RNA-binding_domain_S1_IF1"/>
</dbReference>
<dbReference type="GO" id="GO:0003743">
    <property type="term" value="F:translation initiation factor activity"/>
    <property type="evidence" value="ECO:0007669"/>
    <property type="project" value="UniProtKB-UniRule"/>
</dbReference>
<evidence type="ECO:0000256" key="1">
    <source>
        <dbReference type="ARBA" id="ARBA00003935"/>
    </source>
</evidence>
<dbReference type="GO" id="GO:0003723">
    <property type="term" value="F:RNA binding"/>
    <property type="evidence" value="ECO:0007669"/>
    <property type="project" value="InterPro"/>
</dbReference>
<protein>
    <submittedName>
        <fullName evidence="8">Translation initiation factor 1</fullName>
    </submittedName>
</protein>
<dbReference type="RefSeq" id="YP_010164841.1">
    <property type="nucleotide sequence ID" value="NC_057496.1"/>
</dbReference>
<reference evidence="8" key="1">
    <citation type="submission" date="2021-01" db="EMBL/GenBank/DDBJ databases">
        <authorList>
            <person name="Huang Q."/>
            <person name="Kai G."/>
        </authorList>
    </citation>
    <scope>NUCLEOTIDE SEQUENCE</scope>
</reference>
<evidence type="ECO:0000256" key="4">
    <source>
        <dbReference type="ARBA" id="ARBA00022540"/>
    </source>
</evidence>
<dbReference type="InterPro" id="IPR012340">
    <property type="entry name" value="NA-bd_OB-fold"/>
</dbReference>
<accession>A0A891ZK15</accession>
<comment type="similarity">
    <text evidence="2">Belongs to the IF-1 family.</text>
</comment>
<gene>
    <name evidence="8" type="primary">infA</name>
</gene>
<dbReference type="InterPro" id="IPR004368">
    <property type="entry name" value="TIF_IF1"/>
</dbReference>
<dbReference type="PANTHER" id="PTHR33370:SF1">
    <property type="entry name" value="TRANSLATION INITIATION FACTOR IF-1, CHLOROPLASTIC"/>
    <property type="match status" value="1"/>
</dbReference>
<comment type="function">
    <text evidence="1">One of the essential components for the initiation of protein synthesis. Stabilizes the binding of IF-2 and IF-3 on the 30S subunit to which N-formylmethionyl-tRNA(fMet) subsequently binds. Helps modulate mRNA selection, yielding the 30S pre-initiation complex (PIC). Upon addition of the 50S ribosomal subunit IF-1, IF-2 and IF-3 are released leaving the mature 70S translation initiation complex.</text>
</comment>
<dbReference type="PROSITE" id="PS50832">
    <property type="entry name" value="S1_IF1_TYPE"/>
    <property type="match status" value="1"/>
</dbReference>
<evidence type="ECO:0000256" key="3">
    <source>
        <dbReference type="ARBA" id="ARBA00011599"/>
    </source>
</evidence>
<keyword evidence="5 6" id="KW-0648">Protein biosynthesis</keyword>